<sequence>MTKAAALPTAAAAEDDVRRAIGCFLLAIFLFAGMDTLIKYLSGGYPVAQLMFARSVVALVLVGGVSVARGGWGGMRTRRPFAHVFRSLAGLLSMGCFFYAFKHLPLAEVYVLSFAGPLFITALSMPLLGEPVGWRRWAAVLVGFGGVVVMARPEADAPILPVLVGVAAAFFYALAMIAVRGLARTESNTAIVVYLLLTTTVVSGVAAVPDWVQPGWFDLGLMLLVGTLGGAAQVLMTQAFRLGRAAVVAPFEYTGMIWATLLGFLVFGDVPTPAVLTGAGIIIASGLYILYRETLRRGG</sequence>
<dbReference type="Proteomes" id="UP001227317">
    <property type="component" value="Unassembled WGS sequence"/>
</dbReference>
<feature type="transmembrane region" description="Helical" evidence="1">
    <location>
        <begin position="215"/>
        <end position="235"/>
    </location>
</feature>
<proteinExistence type="predicted"/>
<comment type="caution">
    <text evidence="3">The sequence shown here is derived from an EMBL/GenBank/DDBJ whole genome shotgun (WGS) entry which is preliminary data.</text>
</comment>
<feature type="transmembrane region" description="Helical" evidence="1">
    <location>
        <begin position="273"/>
        <end position="291"/>
    </location>
</feature>
<evidence type="ECO:0000313" key="4">
    <source>
        <dbReference type="Proteomes" id="UP001227317"/>
    </source>
</evidence>
<gene>
    <name evidence="3" type="ORF">QSG27_27630</name>
</gene>
<keyword evidence="1" id="KW-0812">Transmembrane</keyword>
<dbReference type="InterPro" id="IPR037185">
    <property type="entry name" value="EmrE-like"/>
</dbReference>
<feature type="transmembrane region" description="Helical" evidence="1">
    <location>
        <begin position="47"/>
        <end position="68"/>
    </location>
</feature>
<keyword evidence="1" id="KW-1133">Transmembrane helix</keyword>
<feature type="transmembrane region" description="Helical" evidence="1">
    <location>
        <begin position="107"/>
        <end position="125"/>
    </location>
</feature>
<feature type="transmembrane region" description="Helical" evidence="1">
    <location>
        <begin position="247"/>
        <end position="267"/>
    </location>
</feature>
<dbReference type="InterPro" id="IPR000620">
    <property type="entry name" value="EamA_dom"/>
</dbReference>
<feature type="transmembrane region" description="Helical" evidence="1">
    <location>
        <begin position="191"/>
        <end position="209"/>
    </location>
</feature>
<dbReference type="PANTHER" id="PTHR22911">
    <property type="entry name" value="ACYL-MALONYL CONDENSING ENZYME-RELATED"/>
    <property type="match status" value="1"/>
</dbReference>
<accession>A0ABU0WQH1</accession>
<evidence type="ECO:0000256" key="1">
    <source>
        <dbReference type="SAM" id="Phobius"/>
    </source>
</evidence>
<dbReference type="SUPFAM" id="SSF103481">
    <property type="entry name" value="Multidrug resistance efflux transporter EmrE"/>
    <property type="match status" value="2"/>
</dbReference>
<dbReference type="Pfam" id="PF00892">
    <property type="entry name" value="EamA"/>
    <property type="match status" value="2"/>
</dbReference>
<feature type="transmembrane region" description="Helical" evidence="1">
    <location>
        <begin position="80"/>
        <end position="101"/>
    </location>
</feature>
<feature type="domain" description="EamA" evidence="2">
    <location>
        <begin position="20"/>
        <end position="150"/>
    </location>
</feature>
<dbReference type="Gene3D" id="1.10.3730.20">
    <property type="match status" value="1"/>
</dbReference>
<keyword evidence="1" id="KW-0472">Membrane</keyword>
<name>A0ABU0WQH1_9PROT</name>
<dbReference type="EMBL" id="JAUJFI010000257">
    <property type="protein sequence ID" value="MDQ2106491.1"/>
    <property type="molecule type" value="Genomic_DNA"/>
</dbReference>
<feature type="transmembrane region" description="Helical" evidence="1">
    <location>
        <begin position="137"/>
        <end position="153"/>
    </location>
</feature>
<feature type="transmembrane region" description="Helical" evidence="1">
    <location>
        <begin position="21"/>
        <end position="41"/>
    </location>
</feature>
<evidence type="ECO:0000259" key="2">
    <source>
        <dbReference type="Pfam" id="PF00892"/>
    </source>
</evidence>
<reference evidence="3 4" key="1">
    <citation type="submission" date="2023-06" db="EMBL/GenBank/DDBJ databases">
        <title>Azospirillum isscasensis sp.nov, a bacterium isolated from rhizosphere soil of rice.</title>
        <authorList>
            <person name="Wang H."/>
        </authorList>
    </citation>
    <scope>NUCLEOTIDE SEQUENCE [LARGE SCALE GENOMIC DNA]</scope>
    <source>
        <strain evidence="3 4">C340-1</strain>
    </source>
</reference>
<organism evidence="3 4">
    <name type="scientific">Azospirillum isscasi</name>
    <dbReference type="NCBI Taxonomy" id="3053926"/>
    <lineage>
        <taxon>Bacteria</taxon>
        <taxon>Pseudomonadati</taxon>
        <taxon>Pseudomonadota</taxon>
        <taxon>Alphaproteobacteria</taxon>
        <taxon>Rhodospirillales</taxon>
        <taxon>Azospirillaceae</taxon>
        <taxon>Azospirillum</taxon>
    </lineage>
</organism>
<feature type="domain" description="EamA" evidence="2">
    <location>
        <begin position="162"/>
        <end position="289"/>
    </location>
</feature>
<dbReference type="RefSeq" id="WP_306711893.1">
    <property type="nucleotide sequence ID" value="NZ_JAUJFI010000257.1"/>
</dbReference>
<keyword evidence="4" id="KW-1185">Reference proteome</keyword>
<dbReference type="PANTHER" id="PTHR22911:SF103">
    <property type="entry name" value="BLR2811 PROTEIN"/>
    <property type="match status" value="1"/>
</dbReference>
<evidence type="ECO:0000313" key="3">
    <source>
        <dbReference type="EMBL" id="MDQ2106491.1"/>
    </source>
</evidence>
<protein>
    <submittedName>
        <fullName evidence="3">DMT family transporter</fullName>
    </submittedName>
</protein>
<feature type="transmembrane region" description="Helical" evidence="1">
    <location>
        <begin position="159"/>
        <end position="179"/>
    </location>
</feature>